<dbReference type="AlphaFoldDB" id="A0A0E0RHZ4"/>
<organism evidence="1 2">
    <name type="scientific">Oryza rufipogon</name>
    <name type="common">Brownbeard rice</name>
    <name type="synonym">Asian wild rice</name>
    <dbReference type="NCBI Taxonomy" id="4529"/>
    <lineage>
        <taxon>Eukaryota</taxon>
        <taxon>Viridiplantae</taxon>
        <taxon>Streptophyta</taxon>
        <taxon>Embryophyta</taxon>
        <taxon>Tracheophyta</taxon>
        <taxon>Spermatophyta</taxon>
        <taxon>Magnoliopsida</taxon>
        <taxon>Liliopsida</taxon>
        <taxon>Poales</taxon>
        <taxon>Poaceae</taxon>
        <taxon>BOP clade</taxon>
        <taxon>Oryzoideae</taxon>
        <taxon>Oryzeae</taxon>
        <taxon>Oryzinae</taxon>
        <taxon>Oryza</taxon>
    </lineage>
</organism>
<dbReference type="HOGENOM" id="CLU_095135_0_0_1"/>
<dbReference type="EnsemblPlants" id="ORUFI12G15180.1">
    <property type="protein sequence ID" value="ORUFI12G15180.1"/>
    <property type="gene ID" value="ORUFI12G15180"/>
</dbReference>
<sequence>MARPEVETAVRLGAADPAPLWPDLASPPVDPVGAVGGATKAERAASGACVCPAGAAGGEMGGATDAERVAGSATQAPAGKVAWRGGGGAGWGCCGDGACSCSASCPRSASLLVGRDARGMARRRKARPAAKARRRPVVCEVVLAGHATMA</sequence>
<evidence type="ECO:0000313" key="1">
    <source>
        <dbReference type="EnsemblPlants" id="ORUFI12G15180.1"/>
    </source>
</evidence>
<evidence type="ECO:0000313" key="2">
    <source>
        <dbReference type="Proteomes" id="UP000008022"/>
    </source>
</evidence>
<dbReference type="Gramene" id="ORUFI12G15180.1">
    <property type="protein sequence ID" value="ORUFI12G15180.1"/>
    <property type="gene ID" value="ORUFI12G15180"/>
</dbReference>
<reference evidence="2" key="1">
    <citation type="submission" date="2013-06" db="EMBL/GenBank/DDBJ databases">
        <authorList>
            <person name="Zhao Q."/>
        </authorList>
    </citation>
    <scope>NUCLEOTIDE SEQUENCE</scope>
    <source>
        <strain evidence="2">cv. W1943</strain>
    </source>
</reference>
<name>A0A0E0RHZ4_ORYRU</name>
<keyword evidence="2" id="KW-1185">Reference proteome</keyword>
<dbReference type="Proteomes" id="UP000008022">
    <property type="component" value="Unassembled WGS sequence"/>
</dbReference>
<proteinExistence type="predicted"/>
<reference evidence="1" key="2">
    <citation type="submission" date="2015-06" db="UniProtKB">
        <authorList>
            <consortium name="EnsemblPlants"/>
        </authorList>
    </citation>
    <scope>IDENTIFICATION</scope>
</reference>
<protein>
    <submittedName>
        <fullName evidence="1">Uncharacterized protein</fullName>
    </submittedName>
</protein>
<accession>A0A0E0RHZ4</accession>